<feature type="compositionally biased region" description="Polar residues" evidence="1">
    <location>
        <begin position="51"/>
        <end position="60"/>
    </location>
</feature>
<dbReference type="EMBL" id="CM017689">
    <property type="protein sequence ID" value="TYH27760.1"/>
    <property type="molecule type" value="Genomic_DNA"/>
</dbReference>
<accession>A0A5D2HCZ0</accession>
<dbReference type="AlphaFoldDB" id="A0A5D2HCZ0"/>
<organism evidence="2 3">
    <name type="scientific">Gossypium darwinii</name>
    <name type="common">Darwin's cotton</name>
    <name type="synonym">Gossypium barbadense var. darwinii</name>
    <dbReference type="NCBI Taxonomy" id="34276"/>
    <lineage>
        <taxon>Eukaryota</taxon>
        <taxon>Viridiplantae</taxon>
        <taxon>Streptophyta</taxon>
        <taxon>Embryophyta</taxon>
        <taxon>Tracheophyta</taxon>
        <taxon>Spermatophyta</taxon>
        <taxon>Magnoliopsida</taxon>
        <taxon>eudicotyledons</taxon>
        <taxon>Gunneridae</taxon>
        <taxon>Pentapetalae</taxon>
        <taxon>rosids</taxon>
        <taxon>malvids</taxon>
        <taxon>Malvales</taxon>
        <taxon>Malvaceae</taxon>
        <taxon>Malvoideae</taxon>
        <taxon>Gossypium</taxon>
    </lineage>
</organism>
<feature type="compositionally biased region" description="Basic and acidic residues" evidence="1">
    <location>
        <begin position="31"/>
        <end position="50"/>
    </location>
</feature>
<evidence type="ECO:0000313" key="2">
    <source>
        <dbReference type="EMBL" id="TYH27760.1"/>
    </source>
</evidence>
<proteinExistence type="predicted"/>
<gene>
    <name evidence="2" type="ORF">ES288_A02G093900v1</name>
</gene>
<feature type="compositionally biased region" description="Basic and acidic residues" evidence="1">
    <location>
        <begin position="197"/>
        <end position="208"/>
    </location>
</feature>
<dbReference type="Proteomes" id="UP000323506">
    <property type="component" value="Chromosome A02"/>
</dbReference>
<protein>
    <submittedName>
        <fullName evidence="2">Uncharacterized protein</fullName>
    </submittedName>
</protein>
<feature type="region of interest" description="Disordered" evidence="1">
    <location>
        <begin position="168"/>
        <end position="208"/>
    </location>
</feature>
<evidence type="ECO:0000256" key="1">
    <source>
        <dbReference type="SAM" id="MobiDB-lite"/>
    </source>
</evidence>
<reference evidence="2 3" key="1">
    <citation type="submission" date="2019-06" db="EMBL/GenBank/DDBJ databases">
        <title>WGS assembly of Gossypium darwinii.</title>
        <authorList>
            <person name="Chen Z.J."/>
            <person name="Sreedasyam A."/>
            <person name="Ando A."/>
            <person name="Song Q."/>
            <person name="De L."/>
            <person name="Hulse-Kemp A."/>
            <person name="Ding M."/>
            <person name="Ye W."/>
            <person name="Kirkbride R."/>
            <person name="Jenkins J."/>
            <person name="Plott C."/>
            <person name="Lovell J."/>
            <person name="Lin Y.-M."/>
            <person name="Vaughn R."/>
            <person name="Liu B."/>
            <person name="Li W."/>
            <person name="Simpson S."/>
            <person name="Scheffler B."/>
            <person name="Saski C."/>
            <person name="Grover C."/>
            <person name="Hu G."/>
            <person name="Conover J."/>
            <person name="Carlson J."/>
            <person name="Shu S."/>
            <person name="Boston L."/>
            <person name="Williams M."/>
            <person name="Peterson D."/>
            <person name="Mcgee K."/>
            <person name="Jones D."/>
            <person name="Wendel J."/>
            <person name="Stelly D."/>
            <person name="Grimwood J."/>
            <person name="Schmutz J."/>
        </authorList>
    </citation>
    <scope>NUCLEOTIDE SEQUENCE [LARGE SCALE GENOMIC DNA]</scope>
    <source>
        <strain evidence="2">1808015.09</strain>
    </source>
</reference>
<name>A0A5D2HCZ0_GOSDA</name>
<evidence type="ECO:0000313" key="3">
    <source>
        <dbReference type="Proteomes" id="UP000323506"/>
    </source>
</evidence>
<sequence>MSPDYNYHHPCHDGLFLGSYYHQSPVHYYKSEQNDKNVDKVECENEKKQEPSSANKQNNRMHAVETISREPLASSNGEKSATKGEDKNADKLECDNEKKQEPYLENKQDANHMHATETVARKPLASSSAKKSCTKGEVANSTNSALTKLTARLNFMRERQSQIAKEMLGSVKGQGSIQSVLSPGKAEGPQPLQEVQNEEKAIAPDICK</sequence>
<feature type="region of interest" description="Disordered" evidence="1">
    <location>
        <begin position="31"/>
        <end position="111"/>
    </location>
</feature>
<keyword evidence="3" id="KW-1185">Reference proteome</keyword>
<feature type="compositionally biased region" description="Basic and acidic residues" evidence="1">
    <location>
        <begin position="80"/>
        <end position="111"/>
    </location>
</feature>